<protein>
    <recommendedName>
        <fullName evidence="7">Peptidase S54 rhomboid domain-containing protein</fullName>
    </recommendedName>
</protein>
<comment type="subcellular location">
    <subcellularLocation>
        <location evidence="1">Membrane</location>
        <topology evidence="1">Multi-pass membrane protein</topology>
    </subcellularLocation>
</comment>
<dbReference type="Proteomes" id="UP001054902">
    <property type="component" value="Unassembled WGS sequence"/>
</dbReference>
<dbReference type="SMART" id="SM01160">
    <property type="entry name" value="DUF1751"/>
    <property type="match status" value="1"/>
</dbReference>
<evidence type="ECO:0000313" key="8">
    <source>
        <dbReference type="EMBL" id="GFH52810.1"/>
    </source>
</evidence>
<dbReference type="AlphaFoldDB" id="A0AAD3CXL6"/>
<dbReference type="PANTHER" id="PTHR13377">
    <property type="entry name" value="PLACENTAL PROTEIN 6"/>
    <property type="match status" value="1"/>
</dbReference>
<evidence type="ECO:0000259" key="7">
    <source>
        <dbReference type="Pfam" id="PF01694"/>
    </source>
</evidence>
<evidence type="ECO:0000256" key="6">
    <source>
        <dbReference type="SAM" id="Phobius"/>
    </source>
</evidence>
<evidence type="ECO:0000256" key="4">
    <source>
        <dbReference type="ARBA" id="ARBA00023136"/>
    </source>
</evidence>
<feature type="transmembrane region" description="Helical" evidence="6">
    <location>
        <begin position="103"/>
        <end position="126"/>
    </location>
</feature>
<accession>A0AAD3CXL6</accession>
<reference evidence="8 9" key="1">
    <citation type="journal article" date="2021" name="Sci. Rep.">
        <title>The genome of the diatom Chaetoceros tenuissimus carries an ancient integrated fragment of an extant virus.</title>
        <authorList>
            <person name="Hongo Y."/>
            <person name="Kimura K."/>
            <person name="Takaki Y."/>
            <person name="Yoshida Y."/>
            <person name="Baba S."/>
            <person name="Kobayashi G."/>
            <person name="Nagasaki K."/>
            <person name="Hano T."/>
            <person name="Tomaru Y."/>
        </authorList>
    </citation>
    <scope>NUCLEOTIDE SEQUENCE [LARGE SCALE GENOMIC DNA]</scope>
    <source>
        <strain evidence="8 9">NIES-3715</strain>
    </source>
</reference>
<dbReference type="GO" id="GO:0006890">
    <property type="term" value="P:retrograde vesicle-mediated transport, Golgi to endoplasmic reticulum"/>
    <property type="evidence" value="ECO:0007669"/>
    <property type="project" value="InterPro"/>
</dbReference>
<comment type="caution">
    <text evidence="8">The sequence shown here is derived from an EMBL/GenBank/DDBJ whole genome shotgun (WGS) entry which is preliminary data.</text>
</comment>
<dbReference type="Pfam" id="PF01694">
    <property type="entry name" value="Rhomboid"/>
    <property type="match status" value="1"/>
</dbReference>
<dbReference type="GO" id="GO:0016020">
    <property type="term" value="C:membrane"/>
    <property type="evidence" value="ECO:0007669"/>
    <property type="project" value="UniProtKB-SubCell"/>
</dbReference>
<dbReference type="Gene3D" id="1.20.1540.10">
    <property type="entry name" value="Rhomboid-like"/>
    <property type="match status" value="1"/>
</dbReference>
<dbReference type="PANTHER" id="PTHR13377:SF3">
    <property type="entry name" value="TRANSMEMBRANE PROTEIN 115"/>
    <property type="match status" value="1"/>
</dbReference>
<feature type="domain" description="Peptidase S54 rhomboid" evidence="7">
    <location>
        <begin position="60"/>
        <end position="188"/>
    </location>
</feature>
<feature type="transmembrane region" description="Helical" evidence="6">
    <location>
        <begin position="138"/>
        <end position="156"/>
    </location>
</feature>
<keyword evidence="3 6" id="KW-1133">Transmembrane helix</keyword>
<keyword evidence="9" id="KW-1185">Reference proteome</keyword>
<dbReference type="InterPro" id="IPR022764">
    <property type="entry name" value="Peptidase_S54_rhomboid_dom"/>
</dbReference>
<gene>
    <name evidence="8" type="ORF">CTEN210_09286</name>
</gene>
<evidence type="ECO:0000313" key="9">
    <source>
        <dbReference type="Proteomes" id="UP001054902"/>
    </source>
</evidence>
<organism evidence="8 9">
    <name type="scientific">Chaetoceros tenuissimus</name>
    <dbReference type="NCBI Taxonomy" id="426638"/>
    <lineage>
        <taxon>Eukaryota</taxon>
        <taxon>Sar</taxon>
        <taxon>Stramenopiles</taxon>
        <taxon>Ochrophyta</taxon>
        <taxon>Bacillariophyta</taxon>
        <taxon>Coscinodiscophyceae</taxon>
        <taxon>Chaetocerotophycidae</taxon>
        <taxon>Chaetocerotales</taxon>
        <taxon>Chaetocerotaceae</taxon>
        <taxon>Chaetoceros</taxon>
    </lineage>
</organism>
<feature type="compositionally biased region" description="Polar residues" evidence="5">
    <location>
        <begin position="279"/>
        <end position="289"/>
    </location>
</feature>
<dbReference type="InterPro" id="IPR013861">
    <property type="entry name" value="TMEM115/Pdh1/Rbl19"/>
</dbReference>
<feature type="transmembrane region" description="Helical" evidence="6">
    <location>
        <begin position="63"/>
        <end position="83"/>
    </location>
</feature>
<keyword evidence="2 6" id="KW-0812">Transmembrane</keyword>
<keyword evidence="4 6" id="KW-0472">Membrane</keyword>
<evidence type="ECO:0000256" key="2">
    <source>
        <dbReference type="ARBA" id="ARBA00022692"/>
    </source>
</evidence>
<feature type="compositionally biased region" description="Polar residues" evidence="5">
    <location>
        <begin position="254"/>
        <end position="271"/>
    </location>
</feature>
<dbReference type="GO" id="GO:0004252">
    <property type="term" value="F:serine-type endopeptidase activity"/>
    <property type="evidence" value="ECO:0007669"/>
    <property type="project" value="InterPro"/>
</dbReference>
<dbReference type="EMBL" id="BLLK01000046">
    <property type="protein sequence ID" value="GFH52810.1"/>
    <property type="molecule type" value="Genomic_DNA"/>
</dbReference>
<dbReference type="GO" id="GO:0005794">
    <property type="term" value="C:Golgi apparatus"/>
    <property type="evidence" value="ECO:0007669"/>
    <property type="project" value="TreeGrafter"/>
</dbReference>
<proteinExistence type="predicted"/>
<feature type="compositionally biased region" description="Low complexity" evidence="5">
    <location>
        <begin position="304"/>
        <end position="318"/>
    </location>
</feature>
<evidence type="ECO:0000256" key="1">
    <source>
        <dbReference type="ARBA" id="ARBA00004141"/>
    </source>
</evidence>
<evidence type="ECO:0000256" key="3">
    <source>
        <dbReference type="ARBA" id="ARBA00022989"/>
    </source>
</evidence>
<dbReference type="InterPro" id="IPR035952">
    <property type="entry name" value="Rhomboid-like_sf"/>
</dbReference>
<dbReference type="SUPFAM" id="SSF144091">
    <property type="entry name" value="Rhomboid-like"/>
    <property type="match status" value="1"/>
</dbReference>
<feature type="region of interest" description="Disordered" evidence="5">
    <location>
        <begin position="247"/>
        <end position="327"/>
    </location>
</feature>
<evidence type="ECO:0000256" key="5">
    <source>
        <dbReference type="SAM" id="MobiDB-lite"/>
    </source>
</evidence>
<feature type="transmembrane region" description="Helical" evidence="6">
    <location>
        <begin position="176"/>
        <end position="204"/>
    </location>
</feature>
<name>A0AAD3CXL6_9STRA</name>
<sequence>MTSQPPPENPFLSAYESFYNNTPLVTRMVFTSITTTYLISWFYDPSLMIANIPGLTIGKFQLYRIVISPFTCNQLLSLIFAYLSFVTSGNKIENLIGSTNFGALLLSFGIIINVIHILICGLLFVVTRNPMWLMQPSYGVWMLILAVIAAECAPADPSSKRRFFFMEVPTRFYPCVLLVFFALFSGGSIPIFYVVSIGVGYLYGFGKLDFIRIKGERRKQMEAGVLRKFTTRHGFVQGPTGGDWNFVDVESAPQPVSNNGNGTNASGQSGWAPTVFRSPDNSSSNTASRPTPAFGGSAGQKLGSSSSSSTRSRPSASSNNVRPDREAMLAAAERRALLASSRQSNDEAKEV</sequence>